<dbReference type="RefSeq" id="WP_173955213.1">
    <property type="nucleotide sequence ID" value="NZ_CP028942.1"/>
</dbReference>
<dbReference type="Proteomes" id="UP000503312">
    <property type="component" value="Chromosome"/>
</dbReference>
<dbReference type="SUPFAM" id="SSF103473">
    <property type="entry name" value="MFS general substrate transporter"/>
    <property type="match status" value="1"/>
</dbReference>
<evidence type="ECO:0000256" key="1">
    <source>
        <dbReference type="ARBA" id="ARBA00004651"/>
    </source>
</evidence>
<keyword evidence="2" id="KW-0813">Transport</keyword>
<dbReference type="EMBL" id="CP028942">
    <property type="protein sequence ID" value="QKM64175.1"/>
    <property type="molecule type" value="Genomic_DNA"/>
</dbReference>
<keyword evidence="4 7" id="KW-0812">Transmembrane</keyword>
<feature type="transmembrane region" description="Helical" evidence="7">
    <location>
        <begin position="251"/>
        <end position="269"/>
    </location>
</feature>
<proteinExistence type="predicted"/>
<evidence type="ECO:0000256" key="4">
    <source>
        <dbReference type="ARBA" id="ARBA00022692"/>
    </source>
</evidence>
<evidence type="ECO:0000256" key="7">
    <source>
        <dbReference type="SAM" id="Phobius"/>
    </source>
</evidence>
<dbReference type="InterPro" id="IPR036259">
    <property type="entry name" value="MFS_trans_sf"/>
</dbReference>
<feature type="transmembrane region" description="Helical" evidence="7">
    <location>
        <begin position="214"/>
        <end position="239"/>
    </location>
</feature>
<dbReference type="PANTHER" id="PTHR23513:SF9">
    <property type="entry name" value="ENTEROBACTIN EXPORTER ENTS"/>
    <property type="match status" value="1"/>
</dbReference>
<evidence type="ECO:0000256" key="3">
    <source>
        <dbReference type="ARBA" id="ARBA00022475"/>
    </source>
</evidence>
<sequence length="400" mass="42798">MSPSKAFKTLLIYRIGATLSYQITMVAVGWHLYEITHSVISLGLIGLAELVPYFALALYSGHAVDHYSRKVISAIAAIIHVLVALFLCAIALDWVSPPVPLIYTAVGFIGIARALLRPSYQALFGQIIPREQLTKYMAYGNASFQICVVAGPGLGGLMIGFTNLTWTYALAAFCGLISLYGVTLIKAHREKSAQTTHFLKSFMQGFDYVRKHELILSTMALDMFAVLFGGAVSILPAFVSDVLHAGPEVLGILRAAPAAGSVLMGIYLATRPILNDSGKYLLFSVAGFGISIIGFGLSTHLWACAFFLFTSGCCDSISVVIRSSIVQLTTPDNMRGRISAINGIFIGSSNELGALESGIAASLLGLVPSIIFGGVATLAVVLITYKLAPNLHNFHIRDIT</sequence>
<organism evidence="8 9">
    <name type="scientific">Polynucleobacter tropicus</name>
    <dbReference type="NCBI Taxonomy" id="1743174"/>
    <lineage>
        <taxon>Bacteria</taxon>
        <taxon>Pseudomonadati</taxon>
        <taxon>Pseudomonadota</taxon>
        <taxon>Betaproteobacteria</taxon>
        <taxon>Burkholderiales</taxon>
        <taxon>Burkholderiaceae</taxon>
        <taxon>Polynucleobacter</taxon>
    </lineage>
</organism>
<gene>
    <name evidence="8" type="ORF">DCO17_02360</name>
</gene>
<dbReference type="InterPro" id="IPR010290">
    <property type="entry name" value="TM_effector"/>
</dbReference>
<keyword evidence="3" id="KW-1003">Cell membrane</keyword>
<evidence type="ECO:0000256" key="6">
    <source>
        <dbReference type="ARBA" id="ARBA00023136"/>
    </source>
</evidence>
<dbReference type="Gene3D" id="1.20.1250.20">
    <property type="entry name" value="MFS general substrate transporter like domains"/>
    <property type="match status" value="1"/>
</dbReference>
<dbReference type="KEGG" id="ptrp:DCO17_02360"/>
<dbReference type="CDD" id="cd06173">
    <property type="entry name" value="MFS_MefA_like"/>
    <property type="match status" value="1"/>
</dbReference>
<dbReference type="GO" id="GO:0005886">
    <property type="term" value="C:plasma membrane"/>
    <property type="evidence" value="ECO:0007669"/>
    <property type="project" value="UniProtKB-SubCell"/>
</dbReference>
<protein>
    <submittedName>
        <fullName evidence="8">MFS transporter</fullName>
    </submittedName>
</protein>
<feature type="transmembrane region" description="Helical" evidence="7">
    <location>
        <begin position="39"/>
        <end position="59"/>
    </location>
</feature>
<evidence type="ECO:0000313" key="9">
    <source>
        <dbReference type="Proteomes" id="UP000503312"/>
    </source>
</evidence>
<comment type="subcellular location">
    <subcellularLocation>
        <location evidence="1">Cell membrane</location>
        <topology evidence="1">Multi-pass membrane protein</topology>
    </subcellularLocation>
</comment>
<reference evidence="8 9" key="1">
    <citation type="submission" date="2018-04" db="EMBL/GenBank/DDBJ databases">
        <title>Polynucleobacter sp. UH21B genome.</title>
        <authorList>
            <person name="Hahn M.W."/>
        </authorList>
    </citation>
    <scope>NUCLEOTIDE SEQUENCE [LARGE SCALE GENOMIC DNA]</scope>
    <source>
        <strain evidence="8 9">MWH-UH21B</strain>
    </source>
</reference>
<keyword evidence="6 7" id="KW-0472">Membrane</keyword>
<feature type="transmembrane region" description="Helical" evidence="7">
    <location>
        <begin position="359"/>
        <end position="385"/>
    </location>
</feature>
<keyword evidence="5 7" id="KW-1133">Transmembrane helix</keyword>
<dbReference type="PANTHER" id="PTHR23513">
    <property type="entry name" value="INTEGRAL MEMBRANE EFFLUX PROTEIN-RELATED"/>
    <property type="match status" value="1"/>
</dbReference>
<dbReference type="Pfam" id="PF05977">
    <property type="entry name" value="MFS_3"/>
    <property type="match status" value="1"/>
</dbReference>
<accession>A0A6M9PZJ7</accession>
<feature type="transmembrane region" description="Helical" evidence="7">
    <location>
        <begin position="98"/>
        <end position="116"/>
    </location>
</feature>
<feature type="transmembrane region" description="Helical" evidence="7">
    <location>
        <begin position="165"/>
        <end position="185"/>
    </location>
</feature>
<keyword evidence="9" id="KW-1185">Reference proteome</keyword>
<feature type="transmembrane region" description="Helical" evidence="7">
    <location>
        <begin position="71"/>
        <end position="92"/>
    </location>
</feature>
<feature type="transmembrane region" description="Helical" evidence="7">
    <location>
        <begin position="281"/>
        <end position="309"/>
    </location>
</feature>
<dbReference type="AlphaFoldDB" id="A0A6M9PZJ7"/>
<evidence type="ECO:0000256" key="5">
    <source>
        <dbReference type="ARBA" id="ARBA00022989"/>
    </source>
</evidence>
<evidence type="ECO:0000313" key="8">
    <source>
        <dbReference type="EMBL" id="QKM64175.1"/>
    </source>
</evidence>
<name>A0A6M9PZJ7_9BURK</name>
<evidence type="ECO:0000256" key="2">
    <source>
        <dbReference type="ARBA" id="ARBA00022448"/>
    </source>
</evidence>
<feature type="transmembrane region" description="Helical" evidence="7">
    <location>
        <begin position="12"/>
        <end position="33"/>
    </location>
</feature>
<feature type="transmembrane region" description="Helical" evidence="7">
    <location>
        <begin position="136"/>
        <end position="159"/>
    </location>
</feature>